<keyword evidence="2" id="KW-1185">Reference proteome</keyword>
<organism evidence="1 2">
    <name type="scientific">Arachidicoccus rhizosphaerae</name>
    <dbReference type="NCBI Taxonomy" id="551991"/>
    <lineage>
        <taxon>Bacteria</taxon>
        <taxon>Pseudomonadati</taxon>
        <taxon>Bacteroidota</taxon>
        <taxon>Chitinophagia</taxon>
        <taxon>Chitinophagales</taxon>
        <taxon>Chitinophagaceae</taxon>
        <taxon>Arachidicoccus</taxon>
    </lineage>
</organism>
<reference evidence="1 2" key="1">
    <citation type="submission" date="2016-10" db="EMBL/GenBank/DDBJ databases">
        <authorList>
            <person name="de Groot N.N."/>
        </authorList>
    </citation>
    <scope>NUCLEOTIDE SEQUENCE [LARGE SCALE GENOMIC DNA]</scope>
    <source>
        <strain evidence="1 2">Vu-144</strain>
    </source>
</reference>
<sequence>MDNNTQEDLQQKLQRGLELAFQRLLEFKKQKNSPLIIMKDNKIIEVSAEEFIKNRSAYHKPKPAV</sequence>
<dbReference type="EMBL" id="FNQY01000022">
    <property type="protein sequence ID" value="SEA49009.1"/>
    <property type="molecule type" value="Genomic_DNA"/>
</dbReference>
<proteinExistence type="predicted"/>
<evidence type="ECO:0000313" key="1">
    <source>
        <dbReference type="EMBL" id="SEA49009.1"/>
    </source>
</evidence>
<protein>
    <submittedName>
        <fullName evidence="1">Uncharacterized protein</fullName>
    </submittedName>
</protein>
<dbReference type="AlphaFoldDB" id="A0A1H4BLK6"/>
<gene>
    <name evidence="1" type="ORF">SAMN05192529_12254</name>
</gene>
<name>A0A1H4BLK6_9BACT</name>
<dbReference type="RefSeq" id="WP_091400263.1">
    <property type="nucleotide sequence ID" value="NZ_FNQY01000022.1"/>
</dbReference>
<dbReference type="STRING" id="551991.SAMN05192529_12254"/>
<accession>A0A1H4BLK6</accession>
<dbReference type="Proteomes" id="UP000199041">
    <property type="component" value="Unassembled WGS sequence"/>
</dbReference>
<evidence type="ECO:0000313" key="2">
    <source>
        <dbReference type="Proteomes" id="UP000199041"/>
    </source>
</evidence>
<dbReference type="OrthoDB" id="886830at2"/>